<keyword evidence="8" id="KW-0282">Flagellum</keyword>
<evidence type="ECO:0000256" key="1">
    <source>
        <dbReference type="ARBA" id="ARBA00009764"/>
    </source>
</evidence>
<dbReference type="GO" id="GO:0005576">
    <property type="term" value="C:extracellular region"/>
    <property type="evidence" value="ECO:0007669"/>
    <property type="project" value="UniProtKB-SubCell"/>
</dbReference>
<dbReference type="EMBL" id="JACHXW010000017">
    <property type="protein sequence ID" value="MBB3154634.1"/>
    <property type="molecule type" value="Genomic_DNA"/>
</dbReference>
<dbReference type="Pfam" id="PF07196">
    <property type="entry name" value="Flagellin_IN"/>
    <property type="match status" value="1"/>
</dbReference>
<dbReference type="GO" id="GO:0007155">
    <property type="term" value="P:cell adhesion"/>
    <property type="evidence" value="ECO:0007669"/>
    <property type="project" value="InterPro"/>
</dbReference>
<dbReference type="GO" id="GO:0071973">
    <property type="term" value="P:bacterial-type flagellum-dependent cell motility"/>
    <property type="evidence" value="ECO:0007669"/>
    <property type="project" value="TreeGrafter"/>
</dbReference>
<keyword evidence="4 5" id="KW-0975">Bacterial flagellum</keyword>
<evidence type="ECO:0000313" key="9">
    <source>
        <dbReference type="Proteomes" id="UP000518605"/>
    </source>
</evidence>
<evidence type="ECO:0000259" key="6">
    <source>
        <dbReference type="Pfam" id="PF02465"/>
    </source>
</evidence>
<comment type="caution">
    <text evidence="8">The sequence shown here is derived from an EMBL/GenBank/DDBJ whole genome shotgun (WGS) entry which is preliminary data.</text>
</comment>
<protein>
    <recommendedName>
        <fullName evidence="5">Flagellar hook-associated protein 2</fullName>
        <shortName evidence="5">HAP2</shortName>
    </recommendedName>
    <alternativeName>
        <fullName evidence="5">Flagellar cap protein</fullName>
    </alternativeName>
</protein>
<evidence type="ECO:0000256" key="2">
    <source>
        <dbReference type="ARBA" id="ARBA00011255"/>
    </source>
</evidence>
<evidence type="ECO:0000313" key="8">
    <source>
        <dbReference type="EMBL" id="MBB3154634.1"/>
    </source>
</evidence>
<dbReference type="InterPro" id="IPR010809">
    <property type="entry name" value="FliD_C"/>
</dbReference>
<sequence>MRLSGLASGLDIDAMVKELMKAKRSTYDNMIKNRTKVEWQQEDYRSISTKIVDFRNNKLSSFNLSSAMSAKTSEISGDTAALTVNSTSPTALGSLDILVDEVATAANTVFKFNKGTTSTGQEKTLSELGFNITGGDAVIEINNVLITAKGTDTLSTLAKQINAVSGTAKATALYDPASGSFSITATKTGSTTDDGNGSTTNGLAVTGFASTDVTETYKDGKNARVQINGIEYIQANNRFSVGGIDFTVKGKTASGSSTAITTTQDTNKTIETIKSFVTEYNSLMNAVNSELSEARNRSFAPLTSEEKKELTDKEIEQWETKARSGTLRNDSTLSQLVSDLRTTVTSLIGGIVDGDGKKLSIGITTGGYTEKGKLVLDEAKLRTALESSPADVSALFTGTTGVFSKMSKSSMTALNSLSKKAGTSLVSTDLNSSFMENSALSTQIKSMKSRESSLLTRLDRMEDQYYKQFSAMESAINKFNSQSSTLGSFYS</sequence>
<dbReference type="GO" id="GO:0009421">
    <property type="term" value="C:bacterial-type flagellum filament cap"/>
    <property type="evidence" value="ECO:0007669"/>
    <property type="project" value="InterPro"/>
</dbReference>
<dbReference type="InterPro" id="IPR040026">
    <property type="entry name" value="FliD"/>
</dbReference>
<dbReference type="GO" id="GO:0009424">
    <property type="term" value="C:bacterial-type flagellum hook"/>
    <property type="evidence" value="ECO:0007669"/>
    <property type="project" value="UniProtKB-UniRule"/>
</dbReference>
<keyword evidence="5" id="KW-0964">Secreted</keyword>
<comment type="subcellular location">
    <subcellularLocation>
        <location evidence="5">Secreted</location>
    </subcellularLocation>
    <subcellularLocation>
        <location evidence="5">Bacterial flagellum</location>
    </subcellularLocation>
</comment>
<comment type="similarity">
    <text evidence="1 5">Belongs to the FliD family.</text>
</comment>
<evidence type="ECO:0000256" key="3">
    <source>
        <dbReference type="ARBA" id="ARBA00023054"/>
    </source>
</evidence>
<gene>
    <name evidence="8" type="ORF">FHS16_004716</name>
</gene>
<evidence type="ECO:0000256" key="5">
    <source>
        <dbReference type="RuleBase" id="RU362066"/>
    </source>
</evidence>
<dbReference type="RefSeq" id="WP_183568403.1">
    <property type="nucleotide sequence ID" value="NZ_CBCSLB010000017.1"/>
</dbReference>
<organism evidence="8 9">
    <name type="scientific">Paenibacillus endophyticus</name>
    <dbReference type="NCBI Taxonomy" id="1294268"/>
    <lineage>
        <taxon>Bacteria</taxon>
        <taxon>Bacillati</taxon>
        <taxon>Bacillota</taxon>
        <taxon>Bacilli</taxon>
        <taxon>Bacillales</taxon>
        <taxon>Paenibacillaceae</taxon>
        <taxon>Paenibacillus</taxon>
    </lineage>
</organism>
<dbReference type="Pfam" id="PF02465">
    <property type="entry name" value="FliD_N"/>
    <property type="match status" value="1"/>
</dbReference>
<keyword evidence="3" id="KW-0175">Coiled coil</keyword>
<dbReference type="Pfam" id="PF07195">
    <property type="entry name" value="FliD_C"/>
    <property type="match status" value="1"/>
</dbReference>
<dbReference type="Proteomes" id="UP000518605">
    <property type="component" value="Unassembled WGS sequence"/>
</dbReference>
<accession>A0A7W5CCJ6</accession>
<proteinExistence type="inferred from homology"/>
<feature type="domain" description="Flagellar hook-associated protein 2 N-terminal" evidence="6">
    <location>
        <begin position="8"/>
        <end position="106"/>
    </location>
</feature>
<comment type="function">
    <text evidence="5">Required for morphogenesis and for the elongation of the flagellar filament by facilitating polymerization of the flagellin monomers at the tip of growing filament. Forms a capping structure, which prevents flagellin subunits (transported through the central channel of the flagellum) from leaking out without polymerization at the distal end.</text>
</comment>
<name>A0A7W5CCJ6_9BACL</name>
<keyword evidence="8" id="KW-0966">Cell projection</keyword>
<dbReference type="PANTHER" id="PTHR30288:SF0">
    <property type="entry name" value="FLAGELLAR HOOK-ASSOCIATED PROTEIN 2"/>
    <property type="match status" value="1"/>
</dbReference>
<dbReference type="AlphaFoldDB" id="A0A7W5CCJ6"/>
<dbReference type="InterPro" id="IPR003481">
    <property type="entry name" value="FliD_N"/>
</dbReference>
<keyword evidence="8" id="KW-0969">Cilium</keyword>
<feature type="domain" description="Flagellar hook-associated protein 2 C-terminal" evidence="7">
    <location>
        <begin position="220"/>
        <end position="481"/>
    </location>
</feature>
<evidence type="ECO:0000256" key="4">
    <source>
        <dbReference type="ARBA" id="ARBA00023143"/>
    </source>
</evidence>
<comment type="subunit">
    <text evidence="2 5">Homopentamer.</text>
</comment>
<dbReference type="PANTHER" id="PTHR30288">
    <property type="entry name" value="FLAGELLAR CAP/ASSEMBLY PROTEIN FLID"/>
    <property type="match status" value="1"/>
</dbReference>
<dbReference type="InterPro" id="IPR010810">
    <property type="entry name" value="Flagellin_hook_IN_motif"/>
</dbReference>
<reference evidence="8 9" key="1">
    <citation type="submission" date="2020-08" db="EMBL/GenBank/DDBJ databases">
        <title>Genomic Encyclopedia of Type Strains, Phase III (KMG-III): the genomes of soil and plant-associated and newly described type strains.</title>
        <authorList>
            <person name="Whitman W."/>
        </authorList>
    </citation>
    <scope>NUCLEOTIDE SEQUENCE [LARGE SCALE GENOMIC DNA]</scope>
    <source>
        <strain evidence="8 9">CECT 8234</strain>
    </source>
</reference>
<evidence type="ECO:0000259" key="7">
    <source>
        <dbReference type="Pfam" id="PF07195"/>
    </source>
</evidence>
<keyword evidence="9" id="KW-1185">Reference proteome</keyword>